<dbReference type="PANTHER" id="PTHR47691">
    <property type="entry name" value="REGULATOR-RELATED"/>
    <property type="match status" value="1"/>
</dbReference>
<dbReference type="PRINTS" id="PR00364">
    <property type="entry name" value="DISEASERSIST"/>
</dbReference>
<dbReference type="SUPFAM" id="SSF48452">
    <property type="entry name" value="TPR-like"/>
    <property type="match status" value="1"/>
</dbReference>
<dbReference type="Gene3D" id="1.25.40.10">
    <property type="entry name" value="Tetratricopeptide repeat domain"/>
    <property type="match status" value="1"/>
</dbReference>
<comment type="caution">
    <text evidence="2">The sequence shown here is derived from an EMBL/GenBank/DDBJ whole genome shotgun (WGS) entry which is preliminary data.</text>
</comment>
<dbReference type="InterPro" id="IPR002182">
    <property type="entry name" value="NB-ARC"/>
</dbReference>
<dbReference type="AlphaFoldDB" id="A0A5M3XDL2"/>
<dbReference type="GO" id="GO:0043531">
    <property type="term" value="F:ADP binding"/>
    <property type="evidence" value="ECO:0007669"/>
    <property type="project" value="InterPro"/>
</dbReference>
<accession>A0A5M3XDL2</accession>
<feature type="domain" description="NB-ARC" evidence="1">
    <location>
        <begin position="26"/>
        <end position="144"/>
    </location>
</feature>
<name>A0A5M3XDL2_9ACTN</name>
<keyword evidence="3" id="KW-1185">Reference proteome</keyword>
<reference evidence="2 3" key="1">
    <citation type="submission" date="2019-10" db="EMBL/GenBank/DDBJ databases">
        <title>Whole genome shotgun sequence of Acrocarpospora pleiomorpha NBRC 16267.</title>
        <authorList>
            <person name="Ichikawa N."/>
            <person name="Kimura A."/>
            <person name="Kitahashi Y."/>
            <person name="Komaki H."/>
            <person name="Oguchi A."/>
        </authorList>
    </citation>
    <scope>NUCLEOTIDE SEQUENCE [LARGE SCALE GENOMIC DNA]</scope>
    <source>
        <strain evidence="2 3">NBRC 16267</strain>
    </source>
</reference>
<organism evidence="2 3">
    <name type="scientific">Acrocarpospora pleiomorpha</name>
    <dbReference type="NCBI Taxonomy" id="90975"/>
    <lineage>
        <taxon>Bacteria</taxon>
        <taxon>Bacillati</taxon>
        <taxon>Actinomycetota</taxon>
        <taxon>Actinomycetes</taxon>
        <taxon>Streptosporangiales</taxon>
        <taxon>Streptosporangiaceae</taxon>
        <taxon>Acrocarpospora</taxon>
    </lineage>
</organism>
<dbReference type="Gene3D" id="3.40.50.300">
    <property type="entry name" value="P-loop containing nucleotide triphosphate hydrolases"/>
    <property type="match status" value="1"/>
</dbReference>
<gene>
    <name evidence="2" type="ORF">Aple_011740</name>
</gene>
<dbReference type="InterPro" id="IPR011990">
    <property type="entry name" value="TPR-like_helical_dom_sf"/>
</dbReference>
<evidence type="ECO:0000259" key="1">
    <source>
        <dbReference type="Pfam" id="PF00931"/>
    </source>
</evidence>
<evidence type="ECO:0000313" key="2">
    <source>
        <dbReference type="EMBL" id="GES18279.1"/>
    </source>
</evidence>
<dbReference type="OrthoDB" id="3194665at2"/>
<dbReference type="SUPFAM" id="SSF52540">
    <property type="entry name" value="P-loop containing nucleoside triphosphate hydrolases"/>
    <property type="match status" value="1"/>
</dbReference>
<dbReference type="Proteomes" id="UP000377595">
    <property type="component" value="Unassembled WGS sequence"/>
</dbReference>
<dbReference type="EMBL" id="BLAF01000006">
    <property type="protein sequence ID" value="GES18279.1"/>
    <property type="molecule type" value="Genomic_DNA"/>
</dbReference>
<protein>
    <recommendedName>
        <fullName evidence="1">NB-ARC domain-containing protein</fullName>
    </recommendedName>
</protein>
<dbReference type="RefSeq" id="WP_155343408.1">
    <property type="nucleotide sequence ID" value="NZ_BAAAHM010000017.1"/>
</dbReference>
<evidence type="ECO:0000313" key="3">
    <source>
        <dbReference type="Proteomes" id="UP000377595"/>
    </source>
</evidence>
<proteinExistence type="predicted"/>
<sequence length="661" mass="72044">MPAELASFVGRRSEITQVARLLELSRLVTLTGVGGIGKSRLALAVAESVRASFPDGVTLVDLAKVRQPDLLSHAVADALPLADQTARQEEALAAYLADRRQLLIFDGADSVVDGCAQLAETLLKAAPDLRIMVTSRQALDVAGEHLFVVGPMARPDAIALLNERAQRSLVEDGGLCERLDGIPLAIELAAVRLADQSVAEIIRGLEDRFHLLDGLRAVIGWSHELCSPGERLLWARLAVFAGRFDLAAAEEVCADRVIPSHEVLDLISGLVERSILVREQGSRYRMLATVREYGEEWLHRLGEEETFRLRRRHKNYYLRLARRGETEWFGPGQEEVFARTRAEHGNLRSALEFCLSVPGEVRDGLDLAASLWFFWVGCGYLGEGRHWLEQGLALDSAPTPERAKALWAGGYVALLLGDIDHAIALLEECREGGGNQADNRTRVRAAHRLGCAALFTDDHAAAVPLLEDALDQYAWLGILDSQVLLGKVELAMSLAVAGRFDDSAELCQEVTAECEAHGESWVLSYAHYVQAYAHWANGELAAADRLARESLRLSRAFNDPVAAVLDVQLLALVLGDADEHERAALLRGAAARLWRSVGPPLFGSRHFHASHAAGETRARSALGDAGYEAALARGRQAGLDYALEISSQGVVFSTGVVQYRP</sequence>
<dbReference type="PANTHER" id="PTHR47691:SF3">
    <property type="entry name" value="HTH-TYPE TRANSCRIPTIONAL REGULATOR RV0890C-RELATED"/>
    <property type="match status" value="1"/>
</dbReference>
<dbReference type="Pfam" id="PF00931">
    <property type="entry name" value="NB-ARC"/>
    <property type="match status" value="1"/>
</dbReference>
<dbReference type="InterPro" id="IPR027417">
    <property type="entry name" value="P-loop_NTPase"/>
</dbReference>